<evidence type="ECO:0000313" key="2">
    <source>
        <dbReference type="EMBL" id="EQD78450.1"/>
    </source>
</evidence>
<organism evidence="2">
    <name type="scientific">mine drainage metagenome</name>
    <dbReference type="NCBI Taxonomy" id="410659"/>
    <lineage>
        <taxon>unclassified sequences</taxon>
        <taxon>metagenomes</taxon>
        <taxon>ecological metagenomes</taxon>
    </lineage>
</organism>
<dbReference type="Pfam" id="PF00483">
    <property type="entry name" value="NTP_transferase"/>
    <property type="match status" value="1"/>
</dbReference>
<dbReference type="EMBL" id="AUZY01000526">
    <property type="protein sequence ID" value="EQD78450.1"/>
    <property type="molecule type" value="Genomic_DNA"/>
</dbReference>
<dbReference type="InterPro" id="IPR050486">
    <property type="entry name" value="Mannose-1P_guanyltransferase"/>
</dbReference>
<evidence type="ECO:0000259" key="1">
    <source>
        <dbReference type="Pfam" id="PF00483"/>
    </source>
</evidence>
<dbReference type="InterPro" id="IPR029044">
    <property type="entry name" value="Nucleotide-diphossugar_trans"/>
</dbReference>
<dbReference type="InterPro" id="IPR005835">
    <property type="entry name" value="NTP_transferase_dom"/>
</dbReference>
<dbReference type="GO" id="GO:0016740">
    <property type="term" value="F:transferase activity"/>
    <property type="evidence" value="ECO:0007669"/>
    <property type="project" value="UniProtKB-KW"/>
</dbReference>
<dbReference type="SUPFAM" id="SSF53448">
    <property type="entry name" value="Nucleotide-diphospho-sugar transferases"/>
    <property type="match status" value="1"/>
</dbReference>
<feature type="domain" description="Nucleotidyl transferase" evidence="1">
    <location>
        <begin position="1"/>
        <end position="132"/>
    </location>
</feature>
<gene>
    <name evidence="2" type="ORF">B1B_00715</name>
</gene>
<dbReference type="AlphaFoldDB" id="T1D872"/>
<name>T1D872_9ZZZZ</name>
<dbReference type="CDD" id="cd04181">
    <property type="entry name" value="NTP_transferase"/>
    <property type="match status" value="1"/>
</dbReference>
<protein>
    <submittedName>
        <fullName evidence="2">Nucleotidyl transferase domain protein</fullName>
        <ecNumber evidence="2">2.-.-.-</ecNumber>
    </submittedName>
</protein>
<comment type="caution">
    <text evidence="2">The sequence shown here is derived from an EMBL/GenBank/DDBJ whole genome shotgun (WGS) entry which is preliminary data.</text>
</comment>
<accession>T1D872</accession>
<reference evidence="2" key="1">
    <citation type="submission" date="2013-08" db="EMBL/GenBank/DDBJ databases">
        <authorList>
            <person name="Mendez C."/>
            <person name="Richter M."/>
            <person name="Ferrer M."/>
            <person name="Sanchez J."/>
        </authorList>
    </citation>
    <scope>NUCLEOTIDE SEQUENCE</scope>
</reference>
<keyword evidence="2" id="KW-0808">Transferase</keyword>
<dbReference type="PANTHER" id="PTHR22572">
    <property type="entry name" value="SUGAR-1-PHOSPHATE GUANYL TRANSFERASE"/>
    <property type="match status" value="1"/>
</dbReference>
<dbReference type="EC" id="2.-.-.-" evidence="2"/>
<reference evidence="2" key="2">
    <citation type="journal article" date="2014" name="ISME J.">
        <title>Microbial stratification in low pH oxic and suboxic macroscopic growths along an acid mine drainage.</title>
        <authorList>
            <person name="Mendez-Garcia C."/>
            <person name="Mesa V."/>
            <person name="Sprenger R.R."/>
            <person name="Richter M."/>
            <person name="Diez M.S."/>
            <person name="Solano J."/>
            <person name="Bargiela R."/>
            <person name="Golyshina O.V."/>
            <person name="Manteca A."/>
            <person name="Ramos J.L."/>
            <person name="Gallego J.R."/>
            <person name="Llorente I."/>
            <person name="Martins Dos Santos V.A."/>
            <person name="Jensen O.N."/>
            <person name="Pelaez A.I."/>
            <person name="Sanchez J."/>
            <person name="Ferrer M."/>
        </authorList>
    </citation>
    <scope>NUCLEOTIDE SEQUENCE</scope>
</reference>
<sequence length="134" mass="14633">MVMAGGEGSRLRPLTSRRPKPLVPVVGRPCLEHVLRLLRRHGITDVVITLQYLGASIRNYFGDGQELGMHLEYAVEDRPLGTAGSVKNAAHLLDGTFLVISGDALTDIDLSQTLAFHREHKSRATIVLSRVGNP</sequence>
<proteinExistence type="predicted"/>
<dbReference type="Gene3D" id="3.90.550.10">
    <property type="entry name" value="Spore Coat Polysaccharide Biosynthesis Protein SpsA, Chain A"/>
    <property type="match status" value="1"/>
</dbReference>
<feature type="non-terminal residue" evidence="2">
    <location>
        <position position="134"/>
    </location>
</feature>